<comment type="subcellular location">
    <subcellularLocation>
        <location evidence="1">Cell membrane</location>
        <topology evidence="1">Multi-pass membrane protein</topology>
    </subcellularLocation>
</comment>
<keyword evidence="5 8" id="KW-0812">Transmembrane</keyword>
<evidence type="ECO:0000256" key="1">
    <source>
        <dbReference type="ARBA" id="ARBA00004651"/>
    </source>
</evidence>
<dbReference type="EMBL" id="JABXJJ020000029">
    <property type="protein sequence ID" value="MDI5972211.1"/>
    <property type="molecule type" value="Genomic_DNA"/>
</dbReference>
<dbReference type="GO" id="GO:0034257">
    <property type="term" value="F:nicotinamide riboside transmembrane transporter activity"/>
    <property type="evidence" value="ECO:0007669"/>
    <property type="project" value="InterPro"/>
</dbReference>
<evidence type="ECO:0000256" key="4">
    <source>
        <dbReference type="ARBA" id="ARBA00022475"/>
    </source>
</evidence>
<dbReference type="PANTHER" id="PTHR36122">
    <property type="entry name" value="NICOTINAMIDE RIBOSIDE TRANSPORTER PNUC"/>
    <property type="match status" value="1"/>
</dbReference>
<dbReference type="NCBIfam" id="TIGR01528">
    <property type="entry name" value="NMN_trans_PnuC"/>
    <property type="match status" value="1"/>
</dbReference>
<evidence type="ECO:0000256" key="7">
    <source>
        <dbReference type="ARBA" id="ARBA00023136"/>
    </source>
</evidence>
<feature type="transmembrane region" description="Helical" evidence="8">
    <location>
        <begin position="181"/>
        <end position="199"/>
    </location>
</feature>
<gene>
    <name evidence="9" type="primary">pnuC</name>
    <name evidence="9" type="ORF">POF50_023225</name>
</gene>
<comment type="caution">
    <text evidence="9">The sequence shown here is derived from an EMBL/GenBank/DDBJ whole genome shotgun (WGS) entry which is preliminary data.</text>
</comment>
<proteinExistence type="inferred from homology"/>
<comment type="similarity">
    <text evidence="2">Belongs to the nicotinamide ribonucleoside (NR) uptake permease (TC 4.B.1) family.</text>
</comment>
<sequence length="215" mass="23618">MSTVDSLNSVAFSVFGEHVKWADMTGNLLGLAGLALGWRRSVTAWPVQLLSGAVLVIAYWSAHLTGGVGKQLLVVVTALWGWYRWQRGRHDDGGVQVRFASWPERAVLIGGTVVGTLAVVALFTAFPSLSWNPWPDAYIFVGTLAAMYAMARGWVEFWFAWLAVDVVGVPLAWSGDLKFSALVYVVYFVLVVAGLRSWWLRTREHRGPLPEGAPA</sequence>
<evidence type="ECO:0000256" key="6">
    <source>
        <dbReference type="ARBA" id="ARBA00022989"/>
    </source>
</evidence>
<feature type="transmembrane region" description="Helical" evidence="8">
    <location>
        <begin position="42"/>
        <end position="62"/>
    </location>
</feature>
<organism evidence="9">
    <name type="scientific">Streptantibioticus silvisoli</name>
    <dbReference type="NCBI Taxonomy" id="2705255"/>
    <lineage>
        <taxon>Bacteria</taxon>
        <taxon>Bacillati</taxon>
        <taxon>Actinomycetota</taxon>
        <taxon>Actinomycetes</taxon>
        <taxon>Kitasatosporales</taxon>
        <taxon>Streptomycetaceae</taxon>
        <taxon>Streptantibioticus</taxon>
    </lineage>
</organism>
<evidence type="ECO:0000256" key="3">
    <source>
        <dbReference type="ARBA" id="ARBA00022448"/>
    </source>
</evidence>
<evidence type="ECO:0000313" key="9">
    <source>
        <dbReference type="EMBL" id="MDI5972211.1"/>
    </source>
</evidence>
<name>A0AA90H6P3_9ACTN</name>
<keyword evidence="6 8" id="KW-1133">Transmembrane helix</keyword>
<evidence type="ECO:0000256" key="5">
    <source>
        <dbReference type="ARBA" id="ARBA00022692"/>
    </source>
</evidence>
<dbReference type="GO" id="GO:0005886">
    <property type="term" value="C:plasma membrane"/>
    <property type="evidence" value="ECO:0007669"/>
    <property type="project" value="UniProtKB-SubCell"/>
</dbReference>
<accession>A0AA90H6P3</accession>
<evidence type="ECO:0000256" key="8">
    <source>
        <dbReference type="SAM" id="Phobius"/>
    </source>
</evidence>
<reference evidence="9" key="1">
    <citation type="submission" date="2023-05" db="EMBL/GenBank/DDBJ databases">
        <title>Streptantibioticus silvisoli sp. nov., acidotolerant actinomycetes 1 from pine litter.</title>
        <authorList>
            <person name="Swiecimska M."/>
            <person name="Golinska P."/>
            <person name="Sangal V."/>
            <person name="Wachnowicz B."/>
            <person name="Goodfellow M."/>
        </authorList>
    </citation>
    <scope>NUCLEOTIDE SEQUENCE</scope>
    <source>
        <strain evidence="9">SL13</strain>
    </source>
</reference>
<keyword evidence="4" id="KW-1003">Cell membrane</keyword>
<feature type="transmembrane region" description="Helical" evidence="8">
    <location>
        <begin position="106"/>
        <end position="126"/>
    </location>
</feature>
<dbReference type="RefSeq" id="WP_271313828.1">
    <property type="nucleotide sequence ID" value="NZ_JABXJJ020000029.1"/>
</dbReference>
<dbReference type="InterPro" id="IPR006419">
    <property type="entry name" value="NMN_transpt_PnuC"/>
</dbReference>
<dbReference type="AlphaFoldDB" id="A0AA90H6P3"/>
<evidence type="ECO:0000256" key="2">
    <source>
        <dbReference type="ARBA" id="ARBA00006669"/>
    </source>
</evidence>
<keyword evidence="3" id="KW-0813">Transport</keyword>
<feature type="transmembrane region" description="Helical" evidence="8">
    <location>
        <begin position="132"/>
        <end position="150"/>
    </location>
</feature>
<keyword evidence="7 8" id="KW-0472">Membrane</keyword>
<dbReference type="Pfam" id="PF04973">
    <property type="entry name" value="NMN_transporter"/>
    <property type="match status" value="1"/>
</dbReference>
<protein>
    <submittedName>
        <fullName evidence="9">Nicotinamide riboside transporter PnuC</fullName>
    </submittedName>
</protein>
<dbReference type="PANTHER" id="PTHR36122:SF2">
    <property type="entry name" value="NICOTINAMIDE RIBOSIDE TRANSPORTER PNUC"/>
    <property type="match status" value="1"/>
</dbReference>